<evidence type="ECO:0000256" key="8">
    <source>
        <dbReference type="PIRSR" id="PIRSR001434-2"/>
    </source>
</evidence>
<dbReference type="GO" id="GO:0019450">
    <property type="term" value="P:L-cysteine catabolic process to pyruvate"/>
    <property type="evidence" value="ECO:0007669"/>
    <property type="project" value="TreeGrafter"/>
</dbReference>
<dbReference type="CDD" id="cd00614">
    <property type="entry name" value="CGS_like"/>
    <property type="match status" value="1"/>
</dbReference>
<dbReference type="GO" id="GO:0047804">
    <property type="term" value="F:cysteine-S-conjugate beta-lyase activity"/>
    <property type="evidence" value="ECO:0007669"/>
    <property type="project" value="UniProtKB-EC"/>
</dbReference>
<dbReference type="InterPro" id="IPR015424">
    <property type="entry name" value="PyrdxlP-dep_Trfase"/>
</dbReference>
<evidence type="ECO:0000256" key="7">
    <source>
        <dbReference type="ARBA" id="ARBA00047625"/>
    </source>
</evidence>
<evidence type="ECO:0000256" key="6">
    <source>
        <dbReference type="ARBA" id="ARBA00047517"/>
    </source>
</evidence>
<gene>
    <name evidence="10" type="primary">metC</name>
    <name evidence="10" type="ORF">B4923_01985</name>
</gene>
<dbReference type="NCBIfam" id="TIGR01324">
    <property type="entry name" value="cysta_beta_ly_B"/>
    <property type="match status" value="1"/>
</dbReference>
<evidence type="ECO:0000313" key="11">
    <source>
        <dbReference type="Proteomes" id="UP000245138"/>
    </source>
</evidence>
<dbReference type="AlphaFoldDB" id="A0A2U1TZI8"/>
<organism evidence="10 11">
    <name type="scientific">Brenneria roseae subsp. americana</name>
    <dbReference type="NCBI Taxonomy" id="1508507"/>
    <lineage>
        <taxon>Bacteria</taxon>
        <taxon>Pseudomonadati</taxon>
        <taxon>Pseudomonadota</taxon>
        <taxon>Gammaproteobacteria</taxon>
        <taxon>Enterobacterales</taxon>
        <taxon>Pectobacteriaceae</taxon>
        <taxon>Brenneria</taxon>
    </lineage>
</organism>
<evidence type="ECO:0000256" key="5">
    <source>
        <dbReference type="ARBA" id="ARBA00046315"/>
    </source>
</evidence>
<evidence type="ECO:0000256" key="4">
    <source>
        <dbReference type="ARBA" id="ARBA00023239"/>
    </source>
</evidence>
<dbReference type="PIRSF" id="PIRSF001434">
    <property type="entry name" value="CGS"/>
    <property type="match status" value="1"/>
</dbReference>
<reference evidence="10 11" key="1">
    <citation type="submission" date="2018-04" db="EMBL/GenBank/DDBJ databases">
        <title>Brenneria corticis sp.nov.</title>
        <authorList>
            <person name="Li Y."/>
        </authorList>
    </citation>
    <scope>NUCLEOTIDE SEQUENCE [LARGE SCALE GENOMIC DNA]</scope>
    <source>
        <strain evidence="10 11">LMG 27715</strain>
    </source>
</reference>
<name>A0A2U1TZI8_9GAMM</name>
<comment type="catalytic activity">
    <reaction evidence="6">
        <text>L,L-cystathionine + H2O = L-homocysteine + pyruvate + NH4(+)</text>
        <dbReference type="Rhea" id="RHEA:13965"/>
        <dbReference type="ChEBI" id="CHEBI:15361"/>
        <dbReference type="ChEBI" id="CHEBI:15377"/>
        <dbReference type="ChEBI" id="CHEBI:28938"/>
        <dbReference type="ChEBI" id="CHEBI:58161"/>
        <dbReference type="ChEBI" id="CHEBI:58199"/>
    </reaction>
</comment>
<accession>A0A2U1TZI8</accession>
<comment type="caution">
    <text evidence="10">The sequence shown here is derived from an EMBL/GenBank/DDBJ whole genome shotgun (WGS) entry which is preliminary data.</text>
</comment>
<dbReference type="PANTHER" id="PTHR43500">
    <property type="entry name" value="CYSTATHIONINE BETA-LYASE-RELATED"/>
    <property type="match status" value="1"/>
</dbReference>
<evidence type="ECO:0000313" key="10">
    <source>
        <dbReference type="EMBL" id="PWC14838.1"/>
    </source>
</evidence>
<dbReference type="GO" id="GO:0019346">
    <property type="term" value="P:transsulfuration"/>
    <property type="evidence" value="ECO:0007669"/>
    <property type="project" value="InterPro"/>
</dbReference>
<dbReference type="GO" id="GO:0030170">
    <property type="term" value="F:pyridoxal phosphate binding"/>
    <property type="evidence" value="ECO:0007669"/>
    <property type="project" value="InterPro"/>
</dbReference>
<dbReference type="PROSITE" id="PS00868">
    <property type="entry name" value="CYS_MET_METAB_PP"/>
    <property type="match status" value="1"/>
</dbReference>
<dbReference type="Gene3D" id="3.40.640.10">
    <property type="entry name" value="Type I PLP-dependent aspartate aminotransferase-like (Major domain)"/>
    <property type="match status" value="1"/>
</dbReference>
<dbReference type="InterPro" id="IPR006233">
    <property type="entry name" value="Cys_b_lyase_bac"/>
</dbReference>
<evidence type="ECO:0000256" key="2">
    <source>
        <dbReference type="ARBA" id="ARBA00009077"/>
    </source>
</evidence>
<dbReference type="Pfam" id="PF01053">
    <property type="entry name" value="Cys_Met_Meta_PP"/>
    <property type="match status" value="1"/>
</dbReference>
<comment type="pathway">
    <text evidence="5">Amino-acid biosynthesis; L-methionine biosynthesis via de novo pathway; L-homocysteine from L-cystathionine: step 1/1.</text>
</comment>
<sequence>MKTETKVIHAGRHPEDFLGTVNTPVYRTSTVICDSMAEWESKQRQQTTFDEPELFYGRHGTPTSKTLQDAIAILEGGYKSFVYPSGVSACATAILAFASADDHVLVPDNVYGPVRQIAGSILKRFRINVEFYDPALGADIEKLFRPETRVVYTESPGSMTFEMQDIPAIAAVAHRHDAVVIMDNTWASPLYFQPFTKGVDISVQAATKYIVGHSDVMMGMITATQATYQRLKETTHELGLLASPDDCYLAQRGLRTLHVRLERHWKTGIRLAEFLARQPEVARVRHPALPGDPGHALWKRDFTGASGLFAFEFRPELSAKRTAFVEALTLFCIGGSWGGYESLILPLNPVRSVHSDVHSGTLVRIHAGLESVDDLLADLEQAFALIRQS</sequence>
<dbReference type="InterPro" id="IPR054542">
    <property type="entry name" value="Cys_met_metab_PP"/>
</dbReference>
<protein>
    <submittedName>
        <fullName evidence="10">Cystathionine beta-lyase</fullName>
    </submittedName>
</protein>
<dbReference type="FunFam" id="3.40.640.10:FF:000046">
    <property type="entry name" value="Cystathionine gamma-lyase"/>
    <property type="match status" value="1"/>
</dbReference>
<evidence type="ECO:0000256" key="1">
    <source>
        <dbReference type="ARBA" id="ARBA00001933"/>
    </source>
</evidence>
<feature type="modified residue" description="N6-(pyridoxal phosphate)lysine" evidence="8">
    <location>
        <position position="208"/>
    </location>
</feature>
<keyword evidence="11" id="KW-1185">Reference proteome</keyword>
<keyword evidence="4 10" id="KW-0456">Lyase</keyword>
<comment type="similarity">
    <text evidence="2 9">Belongs to the trans-sulfuration enzymes family.</text>
</comment>
<comment type="catalytic activity">
    <reaction evidence="7">
        <text>an S-substituted L-cysteine + H2O = a thiol + pyruvate + NH4(+)</text>
        <dbReference type="Rhea" id="RHEA:18121"/>
        <dbReference type="ChEBI" id="CHEBI:15361"/>
        <dbReference type="ChEBI" id="CHEBI:15377"/>
        <dbReference type="ChEBI" id="CHEBI:28938"/>
        <dbReference type="ChEBI" id="CHEBI:29256"/>
        <dbReference type="ChEBI" id="CHEBI:58717"/>
        <dbReference type="EC" id="4.4.1.13"/>
    </reaction>
</comment>
<dbReference type="EMBL" id="QDKJ01000002">
    <property type="protein sequence ID" value="PWC14838.1"/>
    <property type="molecule type" value="Genomic_DNA"/>
</dbReference>
<comment type="cofactor">
    <cofactor evidence="1 9">
        <name>pyridoxal 5'-phosphate</name>
        <dbReference type="ChEBI" id="CHEBI:597326"/>
    </cofactor>
</comment>
<dbReference type="RefSeq" id="WP_109052695.1">
    <property type="nucleotide sequence ID" value="NZ_QDKJ01000002.1"/>
</dbReference>
<keyword evidence="3 8" id="KW-0663">Pyridoxal phosphate</keyword>
<proteinExistence type="inferred from homology"/>
<dbReference type="Gene3D" id="3.90.1150.10">
    <property type="entry name" value="Aspartate Aminotransferase, domain 1"/>
    <property type="match status" value="1"/>
</dbReference>
<dbReference type="OrthoDB" id="9805807at2"/>
<evidence type="ECO:0000256" key="3">
    <source>
        <dbReference type="ARBA" id="ARBA00022898"/>
    </source>
</evidence>
<dbReference type="InterPro" id="IPR015421">
    <property type="entry name" value="PyrdxlP-dep_Trfase_major"/>
</dbReference>
<dbReference type="InterPro" id="IPR000277">
    <property type="entry name" value="Cys/Met-Metab_PyrdxlP-dep_enz"/>
</dbReference>
<dbReference type="SUPFAM" id="SSF53383">
    <property type="entry name" value="PLP-dependent transferases"/>
    <property type="match status" value="1"/>
</dbReference>
<dbReference type="PANTHER" id="PTHR43500:SF1">
    <property type="entry name" value="CYSTATHIONINE BETA-LYASE-RELATED"/>
    <property type="match status" value="1"/>
</dbReference>
<evidence type="ECO:0000256" key="9">
    <source>
        <dbReference type="RuleBase" id="RU362118"/>
    </source>
</evidence>
<dbReference type="InterPro" id="IPR015422">
    <property type="entry name" value="PyrdxlP-dep_Trfase_small"/>
</dbReference>
<dbReference type="Proteomes" id="UP000245138">
    <property type="component" value="Unassembled WGS sequence"/>
</dbReference>